<dbReference type="GO" id="GO:0008171">
    <property type="term" value="F:O-methyltransferase activity"/>
    <property type="evidence" value="ECO:0007669"/>
    <property type="project" value="TreeGrafter"/>
</dbReference>
<keyword evidence="4" id="KW-1185">Reference proteome</keyword>
<dbReference type="GO" id="GO:0032259">
    <property type="term" value="P:methylation"/>
    <property type="evidence" value="ECO:0007669"/>
    <property type="project" value="UniProtKB-KW"/>
</dbReference>
<dbReference type="AlphaFoldDB" id="A0A8J7M6R5"/>
<dbReference type="Pfam" id="PF05050">
    <property type="entry name" value="Methyltransf_21"/>
    <property type="match status" value="1"/>
</dbReference>
<comment type="caution">
    <text evidence="3">The sequence shown here is derived from an EMBL/GenBank/DDBJ whole genome shotgun (WGS) entry which is preliminary data.</text>
</comment>
<keyword evidence="3" id="KW-0489">Methyltransferase</keyword>
<dbReference type="InterPro" id="IPR053188">
    <property type="entry name" value="FkbM_Methyltransferase"/>
</dbReference>
<dbReference type="RefSeq" id="WP_200609751.1">
    <property type="nucleotide sequence ID" value="NZ_JAEHHL010000006.1"/>
</dbReference>
<dbReference type="SUPFAM" id="SSF53335">
    <property type="entry name" value="S-adenosyl-L-methionine-dependent methyltransferases"/>
    <property type="match status" value="1"/>
</dbReference>
<protein>
    <submittedName>
        <fullName evidence="3">FkbM family methyltransferase</fullName>
    </submittedName>
</protein>
<gene>
    <name evidence="3" type="ORF">H0I76_10100</name>
</gene>
<proteinExistence type="predicted"/>
<evidence type="ECO:0000313" key="4">
    <source>
        <dbReference type="Proteomes" id="UP000655420"/>
    </source>
</evidence>
<dbReference type="PANTHER" id="PTHR36973:SF4">
    <property type="entry name" value="NODULATION PROTEIN"/>
    <property type="match status" value="1"/>
</dbReference>
<feature type="domain" description="Methyltransferase FkbM" evidence="2">
    <location>
        <begin position="96"/>
        <end position="256"/>
    </location>
</feature>
<evidence type="ECO:0000259" key="2">
    <source>
        <dbReference type="Pfam" id="PF05050"/>
    </source>
</evidence>
<name>A0A8J7M6R5_9RHOB</name>
<evidence type="ECO:0000313" key="3">
    <source>
        <dbReference type="EMBL" id="MBK0399544.1"/>
    </source>
</evidence>
<dbReference type="InterPro" id="IPR006342">
    <property type="entry name" value="FkbM_mtfrase"/>
</dbReference>
<dbReference type="NCBIfam" id="TIGR01444">
    <property type="entry name" value="fkbM_fam"/>
    <property type="match status" value="1"/>
</dbReference>
<dbReference type="EMBL" id="JAEHHL010000006">
    <property type="protein sequence ID" value="MBK0399544.1"/>
    <property type="molecule type" value="Genomic_DNA"/>
</dbReference>
<dbReference type="Proteomes" id="UP000655420">
    <property type="component" value="Unassembled WGS sequence"/>
</dbReference>
<feature type="region of interest" description="Disordered" evidence="1">
    <location>
        <begin position="1"/>
        <end position="32"/>
    </location>
</feature>
<dbReference type="InterPro" id="IPR029063">
    <property type="entry name" value="SAM-dependent_MTases_sf"/>
</dbReference>
<evidence type="ECO:0000256" key="1">
    <source>
        <dbReference type="SAM" id="MobiDB-lite"/>
    </source>
</evidence>
<sequence length="299" mass="33159">MAASGFPRTFRPHTRRAPAPRQSPAGIPVETPMGKTLWQHRSARTKLARNVATPAPSDRPRAGPKRRSNQHMQGSMTIIDEIRRHDPNFTAEVIFDVGANLGETVEEFRAAFPQARIFAFEPAESSFAELSQRHGGDASTHLSQVALDIAPGRSAFSDAKKSKGNALISLGLAAKNAKLVTVATGDAFCKERGIDRIDLLKIDTEGYDLRVVMGFTEMLRSRAIGYLQVECTTTLDNHFHVHLERFIHALHPFGYRLFALTEPVRHCWATNQPLNGIWYANAVFVPEVPDAKLRKDGIN</sequence>
<accession>A0A8J7M6R5</accession>
<dbReference type="Gene3D" id="3.40.50.150">
    <property type="entry name" value="Vaccinia Virus protein VP39"/>
    <property type="match status" value="1"/>
</dbReference>
<reference evidence="3" key="1">
    <citation type="submission" date="2020-12" db="EMBL/GenBank/DDBJ databases">
        <title>Bacterial taxonomy.</title>
        <authorList>
            <person name="Pan X."/>
        </authorList>
    </citation>
    <scope>NUCLEOTIDE SEQUENCE</scope>
    <source>
        <strain evidence="3">M0105</strain>
    </source>
</reference>
<feature type="region of interest" description="Disordered" evidence="1">
    <location>
        <begin position="46"/>
        <end position="74"/>
    </location>
</feature>
<organism evidence="3 4">
    <name type="scientific">Thermohalobaculum xanthum</name>
    <dbReference type="NCBI Taxonomy" id="2753746"/>
    <lineage>
        <taxon>Bacteria</taxon>
        <taxon>Pseudomonadati</taxon>
        <taxon>Pseudomonadota</taxon>
        <taxon>Alphaproteobacteria</taxon>
        <taxon>Rhodobacterales</taxon>
        <taxon>Paracoccaceae</taxon>
        <taxon>Thermohalobaculum</taxon>
    </lineage>
</organism>
<keyword evidence="3" id="KW-0808">Transferase</keyword>
<dbReference type="PANTHER" id="PTHR36973">
    <property type="entry name" value="SLL1456 PROTEIN-RELATED"/>
    <property type="match status" value="1"/>
</dbReference>